<feature type="region of interest" description="Disordered" evidence="1">
    <location>
        <begin position="1"/>
        <end position="181"/>
    </location>
</feature>
<name>A0A543CQI7_9ACTN</name>
<accession>A0A543CQI7</accession>
<sequence length="240" mass="25383">MVSVAALIPQQNPRSPYEPSFRAGHRRSEKSSKPRPAVSPPPAAGYPAKPAALHAGRAALLARGTRGHWPGPLTPAPPPRPAQTGGLFASDNAPAPHRPVPGTSAGAPPVPAGEPADPHVHHHPPPVDRNIGHGPLTPRMDMNSLHSTSRARYGNLPAAGPHPDQPPSSATSSMTRADSPENTVLTRSLRLHRAHRGIATPSVTTERATEPKTVQSPFTWPGTHRSRRMCRATPCGRQQA</sequence>
<protein>
    <submittedName>
        <fullName evidence="2">Uncharacterized protein</fullName>
    </submittedName>
</protein>
<comment type="caution">
    <text evidence="2">The sequence shown here is derived from an EMBL/GenBank/DDBJ whole genome shotgun (WGS) entry which is preliminary data.</text>
</comment>
<feature type="compositionally biased region" description="Polar residues" evidence="1">
    <location>
        <begin position="167"/>
        <end position="181"/>
    </location>
</feature>
<feature type="compositionally biased region" description="Pro residues" evidence="1">
    <location>
        <begin position="72"/>
        <end position="81"/>
    </location>
</feature>
<proteinExistence type="predicted"/>
<gene>
    <name evidence="2" type="ORF">FB559_5003</name>
</gene>
<keyword evidence="3" id="KW-1185">Reference proteome</keyword>
<dbReference type="AlphaFoldDB" id="A0A543CQI7"/>
<evidence type="ECO:0000313" key="3">
    <source>
        <dbReference type="Proteomes" id="UP000316096"/>
    </source>
</evidence>
<dbReference type="EMBL" id="VFOZ01000001">
    <property type="protein sequence ID" value="TQL99328.1"/>
    <property type="molecule type" value="Genomic_DNA"/>
</dbReference>
<dbReference type="Proteomes" id="UP000316096">
    <property type="component" value="Unassembled WGS sequence"/>
</dbReference>
<organism evidence="2 3">
    <name type="scientific">Actinoallomurus bryophytorum</name>
    <dbReference type="NCBI Taxonomy" id="1490222"/>
    <lineage>
        <taxon>Bacteria</taxon>
        <taxon>Bacillati</taxon>
        <taxon>Actinomycetota</taxon>
        <taxon>Actinomycetes</taxon>
        <taxon>Streptosporangiales</taxon>
        <taxon>Thermomonosporaceae</taxon>
        <taxon>Actinoallomurus</taxon>
    </lineage>
</organism>
<evidence type="ECO:0000256" key="1">
    <source>
        <dbReference type="SAM" id="MobiDB-lite"/>
    </source>
</evidence>
<feature type="region of interest" description="Disordered" evidence="1">
    <location>
        <begin position="202"/>
        <end position="240"/>
    </location>
</feature>
<reference evidence="2 3" key="1">
    <citation type="submission" date="2019-06" db="EMBL/GenBank/DDBJ databases">
        <title>Sequencing the genomes of 1000 actinobacteria strains.</title>
        <authorList>
            <person name="Klenk H.-P."/>
        </authorList>
    </citation>
    <scope>NUCLEOTIDE SEQUENCE [LARGE SCALE GENOMIC DNA]</scope>
    <source>
        <strain evidence="2 3">DSM 102200</strain>
    </source>
</reference>
<evidence type="ECO:0000313" key="2">
    <source>
        <dbReference type="EMBL" id="TQL99328.1"/>
    </source>
</evidence>
<feature type="compositionally biased region" description="Polar residues" evidence="1">
    <location>
        <begin position="202"/>
        <end position="218"/>
    </location>
</feature>
<feature type="compositionally biased region" description="Low complexity" evidence="1">
    <location>
        <begin position="45"/>
        <end position="71"/>
    </location>
</feature>